<dbReference type="RefSeq" id="WP_051939163.1">
    <property type="nucleotide sequence ID" value="NZ_CP009048.1"/>
</dbReference>
<dbReference type="HOGENOM" id="CLU_201902_0_0_6"/>
<evidence type="ECO:0000313" key="2">
    <source>
        <dbReference type="EMBL" id="AIL60014.1"/>
    </source>
</evidence>
<dbReference type="PROSITE" id="PS00409">
    <property type="entry name" value="PROKAR_NTER_METHYL"/>
    <property type="match status" value="1"/>
</dbReference>
<dbReference type="NCBIfam" id="TIGR02523">
    <property type="entry name" value="type_IV_pilV"/>
    <property type="match status" value="1"/>
</dbReference>
<evidence type="ECO:0000313" key="3">
    <source>
        <dbReference type="Proteomes" id="UP000028931"/>
    </source>
</evidence>
<gene>
    <name evidence="2" type="ORF">PSAKL28_07800</name>
</gene>
<dbReference type="EMBL" id="CP009048">
    <property type="protein sequence ID" value="AIL60014.1"/>
    <property type="molecule type" value="Genomic_DNA"/>
</dbReference>
<protein>
    <submittedName>
        <fullName evidence="2">Type IV pilus modification protein PilV</fullName>
    </submittedName>
</protein>
<feature type="transmembrane region" description="Helical" evidence="1">
    <location>
        <begin position="12"/>
        <end position="31"/>
    </location>
</feature>
<sequence>MDGWQQQGMTLIEVLVAMAVLGLGLFAAAGLQVRALQATESALRSTQAAYLAHGVLEQARAGETLRNQDSGQ</sequence>
<keyword evidence="1" id="KW-1133">Transmembrane helix</keyword>
<dbReference type="InterPro" id="IPR012902">
    <property type="entry name" value="N_methyl_site"/>
</dbReference>
<dbReference type="InterPro" id="IPR013362">
    <property type="entry name" value="Pilus_4_PilV"/>
</dbReference>
<dbReference type="Pfam" id="PF07963">
    <property type="entry name" value="N_methyl"/>
    <property type="match status" value="1"/>
</dbReference>
<keyword evidence="1" id="KW-0812">Transmembrane</keyword>
<organism evidence="2 3">
    <name type="scientific">Pseudomonas alkylphenolica</name>
    <dbReference type="NCBI Taxonomy" id="237609"/>
    <lineage>
        <taxon>Bacteria</taxon>
        <taxon>Pseudomonadati</taxon>
        <taxon>Pseudomonadota</taxon>
        <taxon>Gammaproteobacteria</taxon>
        <taxon>Pseudomonadales</taxon>
        <taxon>Pseudomonadaceae</taxon>
        <taxon>Pseudomonas</taxon>
    </lineage>
</organism>
<keyword evidence="1" id="KW-0472">Membrane</keyword>
<accession>A0A077F7V5</accession>
<dbReference type="NCBIfam" id="TIGR02532">
    <property type="entry name" value="IV_pilin_GFxxxE"/>
    <property type="match status" value="1"/>
</dbReference>
<name>A0A077F7V5_9PSED</name>
<dbReference type="Proteomes" id="UP000028931">
    <property type="component" value="Chromosome"/>
</dbReference>
<dbReference type="KEGG" id="palk:PSAKL28_07800"/>
<reference evidence="2 3" key="1">
    <citation type="submission" date="2014-07" db="EMBL/GenBank/DDBJ databases">
        <authorList>
            <person name="Lee K."/>
            <person name="Lim J.Y."/>
            <person name="Hwang I."/>
        </authorList>
    </citation>
    <scope>NUCLEOTIDE SEQUENCE [LARGE SCALE GENOMIC DNA]</scope>
    <source>
        <strain evidence="2 3">KL28</strain>
    </source>
</reference>
<evidence type="ECO:0000256" key="1">
    <source>
        <dbReference type="SAM" id="Phobius"/>
    </source>
</evidence>
<dbReference type="AlphaFoldDB" id="A0A077F7V5"/>
<proteinExistence type="predicted"/>